<name>A0A0V0HG06_SOLCH</name>
<organism evidence="1">
    <name type="scientific">Solanum chacoense</name>
    <name type="common">Chaco potato</name>
    <dbReference type="NCBI Taxonomy" id="4108"/>
    <lineage>
        <taxon>Eukaryota</taxon>
        <taxon>Viridiplantae</taxon>
        <taxon>Streptophyta</taxon>
        <taxon>Embryophyta</taxon>
        <taxon>Tracheophyta</taxon>
        <taxon>Spermatophyta</taxon>
        <taxon>Magnoliopsida</taxon>
        <taxon>eudicotyledons</taxon>
        <taxon>Gunneridae</taxon>
        <taxon>Pentapetalae</taxon>
        <taxon>asterids</taxon>
        <taxon>lamiids</taxon>
        <taxon>Solanales</taxon>
        <taxon>Solanaceae</taxon>
        <taxon>Solanoideae</taxon>
        <taxon>Solaneae</taxon>
        <taxon>Solanum</taxon>
    </lineage>
</organism>
<protein>
    <submittedName>
        <fullName evidence="1">Putative ovule protein</fullName>
    </submittedName>
</protein>
<reference evidence="1" key="1">
    <citation type="submission" date="2015-12" db="EMBL/GenBank/DDBJ databases">
        <title>Gene expression during late stages of embryo sac development: a critical building block for successful pollen-pistil interactions.</title>
        <authorList>
            <person name="Liu Y."/>
            <person name="Joly V."/>
            <person name="Sabar M."/>
            <person name="Matton D.P."/>
        </authorList>
    </citation>
    <scope>NUCLEOTIDE SEQUENCE</scope>
</reference>
<evidence type="ECO:0000313" key="1">
    <source>
        <dbReference type="EMBL" id="JAP19390.1"/>
    </source>
</evidence>
<dbReference type="AlphaFoldDB" id="A0A0V0HG06"/>
<dbReference type="EMBL" id="GEDG01020111">
    <property type="protein sequence ID" value="JAP19390.1"/>
    <property type="molecule type" value="Transcribed_RNA"/>
</dbReference>
<sequence>MLQLPQYRVDNIWIPIFRTNLQDWEINEVLSLLHTLEECNLDEQTIDRLLWGNTKEGNYTVKESYKFLVFTEWHP</sequence>
<proteinExistence type="predicted"/>
<accession>A0A0V0HG06</accession>